<dbReference type="AlphaFoldDB" id="A0A9X0BLD1"/>
<keyword evidence="4" id="KW-1185">Reference proteome</keyword>
<dbReference type="SUPFAM" id="SSF56801">
    <property type="entry name" value="Acetyl-CoA synthetase-like"/>
    <property type="match status" value="1"/>
</dbReference>
<dbReference type="OrthoDB" id="4540666at2759"/>
<evidence type="ECO:0000259" key="2">
    <source>
        <dbReference type="Pfam" id="PF00501"/>
    </source>
</evidence>
<evidence type="ECO:0000256" key="1">
    <source>
        <dbReference type="ARBA" id="ARBA00013275"/>
    </source>
</evidence>
<proteinExistence type="predicted"/>
<gene>
    <name evidence="3" type="ORF">N7530_008831</name>
</gene>
<comment type="caution">
    <text evidence="3">The sequence shown here is derived from an EMBL/GenBank/DDBJ whole genome shotgun (WGS) entry which is preliminary data.</text>
</comment>
<dbReference type="Proteomes" id="UP001147760">
    <property type="component" value="Unassembled WGS sequence"/>
</dbReference>
<dbReference type="GO" id="GO:0005829">
    <property type="term" value="C:cytosol"/>
    <property type="evidence" value="ECO:0007669"/>
    <property type="project" value="TreeGrafter"/>
</dbReference>
<dbReference type="PANTHER" id="PTHR24095">
    <property type="entry name" value="ACETYL-COENZYME A SYNTHETASE"/>
    <property type="match status" value="1"/>
</dbReference>
<sequence length="103" mass="11699">MEHLRPLNACYDCVDRHAFANPDRLAILYERDMPDTQPQHITYGELLRDASRLSWVLKDMGVQKGDLVSRYMPNVPEAVITMLSCARIGAVHGCFCWVFGSIT</sequence>
<dbReference type="PANTHER" id="PTHR24095:SF14">
    <property type="entry name" value="ACETYL-COENZYME A SYNTHETASE 1"/>
    <property type="match status" value="1"/>
</dbReference>
<protein>
    <recommendedName>
        <fullName evidence="1">acetate--CoA ligase</fullName>
        <ecNumber evidence="1">6.2.1.1</ecNumber>
    </recommendedName>
</protein>
<dbReference type="EMBL" id="JAPWDO010000005">
    <property type="protein sequence ID" value="KAJ5471474.1"/>
    <property type="molecule type" value="Genomic_DNA"/>
</dbReference>
<feature type="domain" description="AMP-dependent synthetase/ligase" evidence="2">
    <location>
        <begin position="15"/>
        <end position="92"/>
    </location>
</feature>
<dbReference type="Pfam" id="PF00501">
    <property type="entry name" value="AMP-binding"/>
    <property type="match status" value="1"/>
</dbReference>
<reference evidence="3" key="1">
    <citation type="submission" date="2022-12" db="EMBL/GenBank/DDBJ databases">
        <authorList>
            <person name="Petersen C."/>
        </authorList>
    </citation>
    <scope>NUCLEOTIDE SEQUENCE</scope>
    <source>
        <strain evidence="3">IBT 17660</strain>
    </source>
</reference>
<dbReference type="InterPro" id="IPR042099">
    <property type="entry name" value="ANL_N_sf"/>
</dbReference>
<organism evidence="3 4">
    <name type="scientific">Penicillium desertorum</name>
    <dbReference type="NCBI Taxonomy" id="1303715"/>
    <lineage>
        <taxon>Eukaryota</taxon>
        <taxon>Fungi</taxon>
        <taxon>Dikarya</taxon>
        <taxon>Ascomycota</taxon>
        <taxon>Pezizomycotina</taxon>
        <taxon>Eurotiomycetes</taxon>
        <taxon>Eurotiomycetidae</taxon>
        <taxon>Eurotiales</taxon>
        <taxon>Aspergillaceae</taxon>
        <taxon>Penicillium</taxon>
    </lineage>
</organism>
<evidence type="ECO:0000313" key="4">
    <source>
        <dbReference type="Proteomes" id="UP001147760"/>
    </source>
</evidence>
<accession>A0A9X0BLD1</accession>
<dbReference type="InterPro" id="IPR000873">
    <property type="entry name" value="AMP-dep_synth/lig_dom"/>
</dbReference>
<dbReference type="GO" id="GO:0006085">
    <property type="term" value="P:acetyl-CoA biosynthetic process"/>
    <property type="evidence" value="ECO:0007669"/>
    <property type="project" value="TreeGrafter"/>
</dbReference>
<evidence type="ECO:0000313" key="3">
    <source>
        <dbReference type="EMBL" id="KAJ5471474.1"/>
    </source>
</evidence>
<name>A0A9X0BLD1_9EURO</name>
<dbReference type="Gene3D" id="3.40.50.12780">
    <property type="entry name" value="N-terminal domain of ligase-like"/>
    <property type="match status" value="1"/>
</dbReference>
<reference evidence="3" key="2">
    <citation type="journal article" date="2023" name="IMA Fungus">
        <title>Comparative genomic study of the Penicillium genus elucidates a diverse pangenome and 15 lateral gene transfer events.</title>
        <authorList>
            <person name="Petersen C."/>
            <person name="Sorensen T."/>
            <person name="Nielsen M.R."/>
            <person name="Sondergaard T.E."/>
            <person name="Sorensen J.L."/>
            <person name="Fitzpatrick D.A."/>
            <person name="Frisvad J.C."/>
            <person name="Nielsen K.L."/>
        </authorList>
    </citation>
    <scope>NUCLEOTIDE SEQUENCE</scope>
    <source>
        <strain evidence="3">IBT 17660</strain>
    </source>
</reference>
<dbReference type="GO" id="GO:0003987">
    <property type="term" value="F:acetate-CoA ligase activity"/>
    <property type="evidence" value="ECO:0007669"/>
    <property type="project" value="UniProtKB-EC"/>
</dbReference>
<dbReference type="EC" id="6.2.1.1" evidence="1"/>